<keyword evidence="3" id="KW-1185">Reference proteome</keyword>
<evidence type="ECO:0000313" key="3">
    <source>
        <dbReference type="Proteomes" id="UP000024635"/>
    </source>
</evidence>
<proteinExistence type="predicted"/>
<organism evidence="2 3">
    <name type="scientific">Ancylostoma ceylanicum</name>
    <dbReference type="NCBI Taxonomy" id="53326"/>
    <lineage>
        <taxon>Eukaryota</taxon>
        <taxon>Metazoa</taxon>
        <taxon>Ecdysozoa</taxon>
        <taxon>Nematoda</taxon>
        <taxon>Chromadorea</taxon>
        <taxon>Rhabditida</taxon>
        <taxon>Rhabditina</taxon>
        <taxon>Rhabditomorpha</taxon>
        <taxon>Strongyloidea</taxon>
        <taxon>Ancylostomatidae</taxon>
        <taxon>Ancylostomatinae</taxon>
        <taxon>Ancylostoma</taxon>
    </lineage>
</organism>
<dbReference type="Proteomes" id="UP000024635">
    <property type="component" value="Unassembled WGS sequence"/>
</dbReference>
<name>A0A016WI07_9BILA</name>
<dbReference type="AlphaFoldDB" id="A0A016WI07"/>
<gene>
    <name evidence="2" type="primary">Acey_s0705.g1683</name>
    <name evidence="2" type="ORF">Y032_0705g1683</name>
</gene>
<accession>A0A016WI07</accession>
<evidence type="ECO:0000256" key="1">
    <source>
        <dbReference type="SAM" id="MobiDB-lite"/>
    </source>
</evidence>
<dbReference type="EMBL" id="JARK01000305">
    <property type="protein sequence ID" value="EYC38628.1"/>
    <property type="molecule type" value="Genomic_DNA"/>
</dbReference>
<evidence type="ECO:0000313" key="2">
    <source>
        <dbReference type="EMBL" id="EYC38628.1"/>
    </source>
</evidence>
<protein>
    <submittedName>
        <fullName evidence="2">Uncharacterized protein</fullName>
    </submittedName>
</protein>
<reference evidence="3" key="1">
    <citation type="journal article" date="2015" name="Nat. Genet.">
        <title>The genome and transcriptome of the zoonotic hookworm Ancylostoma ceylanicum identify infection-specific gene families.</title>
        <authorList>
            <person name="Schwarz E.M."/>
            <person name="Hu Y."/>
            <person name="Antoshechkin I."/>
            <person name="Miller M.M."/>
            <person name="Sternberg P.W."/>
            <person name="Aroian R.V."/>
        </authorList>
    </citation>
    <scope>NUCLEOTIDE SEQUENCE</scope>
    <source>
        <strain evidence="3">HY135</strain>
    </source>
</reference>
<feature type="region of interest" description="Disordered" evidence="1">
    <location>
        <begin position="1"/>
        <end position="51"/>
    </location>
</feature>
<comment type="caution">
    <text evidence="2">The sequence shown here is derived from an EMBL/GenBank/DDBJ whole genome shotgun (WGS) entry which is preliminary data.</text>
</comment>
<sequence>MNKDKEEARTPPSYAKNITNTHDDERTATHLARSTTQCATDAVNGRGAPRQGVATWRAALRGGTRAEPGTHARVSNPVSHSLGTYFEAQGRGARPRFWNGLRAAGVIALVFIEQSKTIFLLN</sequence>